<dbReference type="eggNOG" id="COG1309">
    <property type="taxonomic scope" value="Bacteria"/>
</dbReference>
<evidence type="ECO:0000259" key="3">
    <source>
        <dbReference type="PROSITE" id="PS50977"/>
    </source>
</evidence>
<dbReference type="GO" id="GO:0003677">
    <property type="term" value="F:DNA binding"/>
    <property type="evidence" value="ECO:0007669"/>
    <property type="project" value="UniProtKB-UniRule"/>
</dbReference>
<sequence length="206" mass="23884">MDVRTINTKNRILNGLIKVLSTQKLSECRTIDIINQAEVSKKTFYNYFKNKKDFIHWVETNILTSLKNALQKDRTSLEDTHNASEQKIMELANSAFNVTLKYCDDHKDTLAVLLSDNGDINLYHAIINLANDEFLERAPYLFNTTRAEIQKIPLYKFFQTLYVDSIIRLLLFWLNHRSTMSIDDGKYLAGLIQTKSNIQLMKSLAN</sequence>
<name>B3XP66_LIMR1</name>
<dbReference type="EMBL" id="AAPZ02000001">
    <property type="protein sequence ID" value="EDX42823.1"/>
    <property type="molecule type" value="Genomic_DNA"/>
</dbReference>
<feature type="DNA-binding region" description="H-T-H motif" evidence="2">
    <location>
        <begin position="29"/>
        <end position="48"/>
    </location>
</feature>
<gene>
    <name evidence="4" type="ORF">Lreu23DRAFT_4342</name>
</gene>
<dbReference type="InterPro" id="IPR050624">
    <property type="entry name" value="HTH-type_Tx_Regulator"/>
</dbReference>
<dbReference type="InterPro" id="IPR009057">
    <property type="entry name" value="Homeodomain-like_sf"/>
</dbReference>
<proteinExistence type="predicted"/>
<dbReference type="AlphaFoldDB" id="B3XP66"/>
<accession>B3XP66</accession>
<dbReference type="SUPFAM" id="SSF46689">
    <property type="entry name" value="Homeodomain-like"/>
    <property type="match status" value="1"/>
</dbReference>
<feature type="domain" description="HTH tetR-type" evidence="3">
    <location>
        <begin position="6"/>
        <end position="66"/>
    </location>
</feature>
<evidence type="ECO:0000313" key="5">
    <source>
        <dbReference type="Proteomes" id="UP000003853"/>
    </source>
</evidence>
<evidence type="ECO:0000256" key="2">
    <source>
        <dbReference type="PROSITE-ProRule" id="PRU00335"/>
    </source>
</evidence>
<dbReference type="PANTHER" id="PTHR43479">
    <property type="entry name" value="ACREF/ENVCD OPERON REPRESSOR-RELATED"/>
    <property type="match status" value="1"/>
</dbReference>
<keyword evidence="1 2" id="KW-0238">DNA-binding</keyword>
<dbReference type="Proteomes" id="UP000003853">
    <property type="component" value="Unassembled WGS sequence"/>
</dbReference>
<dbReference type="RefSeq" id="WP_003664470.1">
    <property type="nucleotide sequence ID" value="NZ_AAPZ02000001.1"/>
</dbReference>
<comment type="caution">
    <text evidence="4">The sequence shown here is derived from an EMBL/GenBank/DDBJ whole genome shotgun (WGS) entry which is preliminary data.</text>
</comment>
<protein>
    <submittedName>
        <fullName evidence="4">Putative transcriptional regulator, TetR family</fullName>
    </submittedName>
</protein>
<dbReference type="PANTHER" id="PTHR43479:SF7">
    <property type="entry name" value="TETR-FAMILY TRANSCRIPTIONAL REGULATOR"/>
    <property type="match status" value="1"/>
</dbReference>
<dbReference type="PATRIC" id="fig|349123.13.peg.1349"/>
<evidence type="ECO:0000313" key="4">
    <source>
        <dbReference type="EMBL" id="EDX42823.1"/>
    </source>
</evidence>
<dbReference type="InterPro" id="IPR001647">
    <property type="entry name" value="HTH_TetR"/>
</dbReference>
<dbReference type="Gene3D" id="1.10.357.10">
    <property type="entry name" value="Tetracycline Repressor, domain 2"/>
    <property type="match status" value="1"/>
</dbReference>
<evidence type="ECO:0000256" key="1">
    <source>
        <dbReference type="ARBA" id="ARBA00023125"/>
    </source>
</evidence>
<dbReference type="PROSITE" id="PS50977">
    <property type="entry name" value="HTH_TETR_2"/>
    <property type="match status" value="1"/>
</dbReference>
<reference evidence="5" key="1">
    <citation type="submission" date="2008-06" db="EMBL/GenBank/DDBJ databases">
        <title>Permanent draft sequence of Lactobacillus reuteri 100-23.</title>
        <authorList>
            <consortium name="US DOE Joint Genome Institute"/>
            <person name="Copeland A."/>
            <person name="Lucas S."/>
            <person name="Lapidus A."/>
            <person name="Barry K."/>
            <person name="Detter J.C."/>
            <person name="Glavina del Rio T."/>
            <person name="Hammon N."/>
            <person name="Israni S."/>
            <person name="Dalin E."/>
            <person name="Tice H."/>
            <person name="Pitluck S."/>
            <person name="Sun H."/>
            <person name="Schmutz J."/>
            <person name="Larimer F."/>
            <person name="Land M."/>
            <person name="Hauser L."/>
            <person name="Walter J."/>
            <person name="Heng N.C.K."/>
            <person name="Tannock G.W."/>
            <person name="Richardson P."/>
        </authorList>
    </citation>
    <scope>NUCLEOTIDE SEQUENCE [LARGE SCALE GENOMIC DNA]</scope>
    <source>
        <strain evidence="5">DSM 17509 / CIP 109821 / 100-23</strain>
    </source>
</reference>
<organism evidence="4 5">
    <name type="scientific">Limosilactobacillus reuteri subsp. rodentium (strain DSM 17509 / CIP 109821 / 100-23)</name>
    <name type="common">Lactobacillus reuteri</name>
    <dbReference type="NCBI Taxonomy" id="349123"/>
    <lineage>
        <taxon>Bacteria</taxon>
        <taxon>Bacillati</taxon>
        <taxon>Bacillota</taxon>
        <taxon>Bacilli</taxon>
        <taxon>Lactobacillales</taxon>
        <taxon>Lactobacillaceae</taxon>
        <taxon>Limosilactobacillus</taxon>
    </lineage>
</organism>